<dbReference type="SMART" id="SM00450">
    <property type="entry name" value="RHOD"/>
    <property type="match status" value="1"/>
</dbReference>
<name>A0A9D1EYD5_9BACT</name>
<dbReference type="PANTHER" id="PTHR43031">
    <property type="entry name" value="FAD-DEPENDENT OXIDOREDUCTASE"/>
    <property type="match status" value="1"/>
</dbReference>
<evidence type="ECO:0000313" key="3">
    <source>
        <dbReference type="Proteomes" id="UP000823928"/>
    </source>
</evidence>
<dbReference type="PROSITE" id="PS50206">
    <property type="entry name" value="RHODANESE_3"/>
    <property type="match status" value="1"/>
</dbReference>
<dbReference type="EMBL" id="DVIU01000092">
    <property type="protein sequence ID" value="HIS35864.1"/>
    <property type="molecule type" value="Genomic_DNA"/>
</dbReference>
<protein>
    <submittedName>
        <fullName evidence="2">Rhodanese-like domain-containing protein</fullName>
    </submittedName>
</protein>
<organism evidence="2 3">
    <name type="scientific">Candidatus Scatousia excrementigallinarum</name>
    <dbReference type="NCBI Taxonomy" id="2840935"/>
    <lineage>
        <taxon>Bacteria</taxon>
        <taxon>Candidatus Scatousia</taxon>
    </lineage>
</organism>
<dbReference type="InterPro" id="IPR036873">
    <property type="entry name" value="Rhodanese-like_dom_sf"/>
</dbReference>
<sequence>MDDKIKEIRFDSTRAKNFFEEYLAFTIGPVDLKNLLDEGAVTLLDVRREADYAVSHIPNALSIPKEELADNLDKLDKNVTTVIYSYNEQCHLSVKAALILADYGYPCVILEGGFKTWKEDFRFAST</sequence>
<comment type="caution">
    <text evidence="2">The sequence shown here is derived from an EMBL/GenBank/DDBJ whole genome shotgun (WGS) entry which is preliminary data.</text>
</comment>
<gene>
    <name evidence="2" type="ORF">IAC10_04450</name>
</gene>
<dbReference type="InterPro" id="IPR050229">
    <property type="entry name" value="GlpE_sulfurtransferase"/>
</dbReference>
<dbReference type="InterPro" id="IPR001763">
    <property type="entry name" value="Rhodanese-like_dom"/>
</dbReference>
<dbReference type="Pfam" id="PF00581">
    <property type="entry name" value="Rhodanese"/>
    <property type="match status" value="1"/>
</dbReference>
<dbReference type="SUPFAM" id="SSF52821">
    <property type="entry name" value="Rhodanese/Cell cycle control phosphatase"/>
    <property type="match status" value="1"/>
</dbReference>
<dbReference type="AlphaFoldDB" id="A0A9D1EYD5"/>
<evidence type="ECO:0000313" key="2">
    <source>
        <dbReference type="EMBL" id="HIS35864.1"/>
    </source>
</evidence>
<dbReference type="Gene3D" id="3.40.250.10">
    <property type="entry name" value="Rhodanese-like domain"/>
    <property type="match status" value="1"/>
</dbReference>
<proteinExistence type="predicted"/>
<evidence type="ECO:0000259" key="1">
    <source>
        <dbReference type="PROSITE" id="PS50206"/>
    </source>
</evidence>
<dbReference type="Proteomes" id="UP000823928">
    <property type="component" value="Unassembled WGS sequence"/>
</dbReference>
<reference evidence="2" key="2">
    <citation type="journal article" date="2021" name="PeerJ">
        <title>Extensive microbial diversity within the chicken gut microbiome revealed by metagenomics and culture.</title>
        <authorList>
            <person name="Gilroy R."/>
            <person name="Ravi A."/>
            <person name="Getino M."/>
            <person name="Pursley I."/>
            <person name="Horton D.L."/>
            <person name="Alikhan N.F."/>
            <person name="Baker D."/>
            <person name="Gharbi K."/>
            <person name="Hall N."/>
            <person name="Watson M."/>
            <person name="Adriaenssens E.M."/>
            <person name="Foster-Nyarko E."/>
            <person name="Jarju S."/>
            <person name="Secka A."/>
            <person name="Antonio M."/>
            <person name="Oren A."/>
            <person name="Chaudhuri R.R."/>
            <person name="La Ragione R."/>
            <person name="Hildebrand F."/>
            <person name="Pallen M.J."/>
        </authorList>
    </citation>
    <scope>NUCLEOTIDE SEQUENCE</scope>
    <source>
        <strain evidence="2">6276</strain>
    </source>
</reference>
<reference evidence="2" key="1">
    <citation type="submission" date="2020-10" db="EMBL/GenBank/DDBJ databases">
        <authorList>
            <person name="Gilroy R."/>
        </authorList>
    </citation>
    <scope>NUCLEOTIDE SEQUENCE</scope>
    <source>
        <strain evidence="2">6276</strain>
    </source>
</reference>
<feature type="domain" description="Rhodanese" evidence="1">
    <location>
        <begin position="37"/>
        <end position="122"/>
    </location>
</feature>
<accession>A0A9D1EYD5</accession>
<dbReference type="PANTHER" id="PTHR43031:SF1">
    <property type="entry name" value="PYRIDINE NUCLEOTIDE-DISULPHIDE OXIDOREDUCTASE"/>
    <property type="match status" value="1"/>
</dbReference>